<reference evidence="1" key="1">
    <citation type="submission" date="2018-02" db="EMBL/GenBank/DDBJ databases">
        <title>Rhizophora mucronata_Transcriptome.</title>
        <authorList>
            <person name="Meera S.P."/>
            <person name="Sreeshan A."/>
            <person name="Augustine A."/>
        </authorList>
    </citation>
    <scope>NUCLEOTIDE SEQUENCE</scope>
    <source>
        <tissue evidence="1">Leaf</tissue>
    </source>
</reference>
<sequence length="117" mass="12961">MGLPIVALAKLSLLAKSHSTATPFIAGLICPFVVKLTIRLKLVSQAYTDLLYTSRLFFFQLGHIAFDTDQQALGNSSSTRWERARRLVYQSITGARRSTGATEFDEDSLHTLTLLSL</sequence>
<dbReference type="PANTHER" id="PTHR38925:SF1">
    <property type="entry name" value="PROTEIN, PUTATIVE-RELATED"/>
    <property type="match status" value="1"/>
</dbReference>
<evidence type="ECO:0000313" key="1">
    <source>
        <dbReference type="EMBL" id="MBX72333.1"/>
    </source>
</evidence>
<dbReference type="PANTHER" id="PTHR38925">
    <property type="entry name" value="PROTEIN, PUTATIVE-RELATED"/>
    <property type="match status" value="1"/>
</dbReference>
<dbReference type="AlphaFoldDB" id="A0A2P2QZD6"/>
<dbReference type="EMBL" id="GGEC01091849">
    <property type="protein sequence ID" value="MBX72333.1"/>
    <property type="molecule type" value="Transcribed_RNA"/>
</dbReference>
<name>A0A2P2QZD6_RHIMU</name>
<proteinExistence type="predicted"/>
<protein>
    <submittedName>
        <fullName evidence="1">Uncharacterized protein</fullName>
    </submittedName>
</protein>
<accession>A0A2P2QZD6</accession>
<organism evidence="1">
    <name type="scientific">Rhizophora mucronata</name>
    <name type="common">Asiatic mangrove</name>
    <dbReference type="NCBI Taxonomy" id="61149"/>
    <lineage>
        <taxon>Eukaryota</taxon>
        <taxon>Viridiplantae</taxon>
        <taxon>Streptophyta</taxon>
        <taxon>Embryophyta</taxon>
        <taxon>Tracheophyta</taxon>
        <taxon>Spermatophyta</taxon>
        <taxon>Magnoliopsida</taxon>
        <taxon>eudicotyledons</taxon>
        <taxon>Gunneridae</taxon>
        <taxon>Pentapetalae</taxon>
        <taxon>rosids</taxon>
        <taxon>fabids</taxon>
        <taxon>Malpighiales</taxon>
        <taxon>Rhizophoraceae</taxon>
        <taxon>Rhizophora</taxon>
    </lineage>
</organism>